<dbReference type="PANTHER" id="PTHR45651:SF39">
    <property type="entry name" value="CYCLIC NUCLEOTIDE-GATED ION CHANNEL 18"/>
    <property type="match status" value="1"/>
</dbReference>
<keyword evidence="9" id="KW-1185">Reference proteome</keyword>
<reference evidence="8" key="1">
    <citation type="submission" date="2017-07" db="EMBL/GenBank/DDBJ databases">
        <title>Taro Niue Genome Assembly and Annotation.</title>
        <authorList>
            <person name="Atibalentja N."/>
            <person name="Keating K."/>
            <person name="Fields C.J."/>
        </authorList>
    </citation>
    <scope>NUCLEOTIDE SEQUENCE</scope>
    <source>
        <strain evidence="8">Niue_2</strain>
        <tissue evidence="8">Leaf</tissue>
    </source>
</reference>
<evidence type="ECO:0000256" key="2">
    <source>
        <dbReference type="ARBA" id="ARBA00022692"/>
    </source>
</evidence>
<gene>
    <name evidence="8" type="ORF">Taro_056817</name>
</gene>
<keyword evidence="5" id="KW-0813">Transport</keyword>
<evidence type="ECO:0000259" key="7">
    <source>
        <dbReference type="Pfam" id="PF00520"/>
    </source>
</evidence>
<keyword evidence="5" id="KW-0406">Ion transport</keyword>
<evidence type="ECO:0000256" key="5">
    <source>
        <dbReference type="ARBA" id="ARBA00023303"/>
    </source>
</evidence>
<feature type="transmembrane region" description="Helical" evidence="6">
    <location>
        <begin position="220"/>
        <end position="241"/>
    </location>
</feature>
<accession>A0A843XUF3</accession>
<dbReference type="GO" id="GO:0016020">
    <property type="term" value="C:membrane"/>
    <property type="evidence" value="ECO:0007669"/>
    <property type="project" value="UniProtKB-SubCell"/>
</dbReference>
<evidence type="ECO:0000256" key="1">
    <source>
        <dbReference type="ARBA" id="ARBA00004141"/>
    </source>
</evidence>
<evidence type="ECO:0000256" key="4">
    <source>
        <dbReference type="ARBA" id="ARBA00023136"/>
    </source>
</evidence>
<dbReference type="Pfam" id="PF00520">
    <property type="entry name" value="Ion_trans"/>
    <property type="match status" value="1"/>
</dbReference>
<feature type="domain" description="Ion transport" evidence="7">
    <location>
        <begin position="66"/>
        <end position="339"/>
    </location>
</feature>
<evidence type="ECO:0000256" key="3">
    <source>
        <dbReference type="ARBA" id="ARBA00022989"/>
    </source>
</evidence>
<feature type="transmembrane region" description="Helical" evidence="6">
    <location>
        <begin position="345"/>
        <end position="369"/>
    </location>
</feature>
<sequence>MRKKARIADPASSISTTTTSWLLPFRQAPRPPPTSAASAASPFLLRRKPWRPRRILDPRSDVVLQWNRIFLVSCLVALFLDPLYFYLQSIGGPACVDIDLNLGIIVTFFRTVADLFYLAHMILKFRTAFVAPSSRVFGRGELVRDPDQIAIRYLKSDFVIDLIIVWFIIPAVNGSKAHTNHTLALIVLIQYIPRLFLIFPLNARIVKATGVVAKTAWAGAAYNLLLYMLASHVLGALWYLLSMERQTDCWVRECKRSEMNSTAPLCRPIFLDCSTLELPDRKAWLNKTQVLSKCEPSNNPGSFNMGMFAEAFTNEVTSSSFFEKYLYCLWWGLRNLRYTFQGESSYSYCLIGSILAYLLQCGFLLLAIFSYEKSLL</sequence>
<proteinExistence type="predicted"/>
<keyword evidence="2 6" id="KW-0812">Transmembrane</keyword>
<comment type="subcellular location">
    <subcellularLocation>
        <location evidence="1">Membrane</location>
        <topology evidence="1">Multi-pass membrane protein</topology>
    </subcellularLocation>
</comment>
<keyword evidence="4 6" id="KW-0472">Membrane</keyword>
<feature type="transmembrane region" description="Helical" evidence="6">
    <location>
        <begin position="69"/>
        <end position="88"/>
    </location>
</feature>
<dbReference type="PANTHER" id="PTHR45651">
    <property type="entry name" value="CYCLIC NUCLEOTIDE-GATED ION CHANNEL 15-RELATED-RELATED"/>
    <property type="match status" value="1"/>
</dbReference>
<dbReference type="InterPro" id="IPR005821">
    <property type="entry name" value="Ion_trans_dom"/>
</dbReference>
<evidence type="ECO:0000256" key="6">
    <source>
        <dbReference type="SAM" id="Phobius"/>
    </source>
</evidence>
<feature type="non-terminal residue" evidence="8">
    <location>
        <position position="376"/>
    </location>
</feature>
<dbReference type="EMBL" id="NMUH01017740">
    <property type="protein sequence ID" value="MQM23748.1"/>
    <property type="molecule type" value="Genomic_DNA"/>
</dbReference>
<feature type="transmembrane region" description="Helical" evidence="6">
    <location>
        <begin position="100"/>
        <end position="119"/>
    </location>
</feature>
<name>A0A843XUF3_COLES</name>
<dbReference type="AlphaFoldDB" id="A0A843XUF3"/>
<keyword evidence="5" id="KW-0407">Ion channel</keyword>
<comment type="caution">
    <text evidence="8">The sequence shown here is derived from an EMBL/GenBank/DDBJ whole genome shotgun (WGS) entry which is preliminary data.</text>
</comment>
<dbReference type="OrthoDB" id="421226at2759"/>
<evidence type="ECO:0000313" key="9">
    <source>
        <dbReference type="Proteomes" id="UP000652761"/>
    </source>
</evidence>
<feature type="transmembrane region" description="Helical" evidence="6">
    <location>
        <begin position="181"/>
        <end position="199"/>
    </location>
</feature>
<keyword evidence="3 6" id="KW-1133">Transmembrane helix</keyword>
<dbReference type="Proteomes" id="UP000652761">
    <property type="component" value="Unassembled WGS sequence"/>
</dbReference>
<evidence type="ECO:0000313" key="8">
    <source>
        <dbReference type="EMBL" id="MQM23748.1"/>
    </source>
</evidence>
<dbReference type="GO" id="GO:0005216">
    <property type="term" value="F:monoatomic ion channel activity"/>
    <property type="evidence" value="ECO:0007669"/>
    <property type="project" value="InterPro"/>
</dbReference>
<dbReference type="SUPFAM" id="SSF81324">
    <property type="entry name" value="Voltage-gated potassium channels"/>
    <property type="match status" value="1"/>
</dbReference>
<protein>
    <recommendedName>
        <fullName evidence="7">Ion transport domain-containing protein</fullName>
    </recommendedName>
</protein>
<organism evidence="8 9">
    <name type="scientific">Colocasia esculenta</name>
    <name type="common">Wild taro</name>
    <name type="synonym">Arum esculentum</name>
    <dbReference type="NCBI Taxonomy" id="4460"/>
    <lineage>
        <taxon>Eukaryota</taxon>
        <taxon>Viridiplantae</taxon>
        <taxon>Streptophyta</taxon>
        <taxon>Embryophyta</taxon>
        <taxon>Tracheophyta</taxon>
        <taxon>Spermatophyta</taxon>
        <taxon>Magnoliopsida</taxon>
        <taxon>Liliopsida</taxon>
        <taxon>Araceae</taxon>
        <taxon>Aroideae</taxon>
        <taxon>Colocasieae</taxon>
        <taxon>Colocasia</taxon>
    </lineage>
</organism>